<dbReference type="GO" id="GO:0031037">
    <property type="term" value="P:myosin II filament disassembly"/>
    <property type="evidence" value="ECO:0007669"/>
    <property type="project" value="TreeGrafter"/>
</dbReference>
<keyword evidence="1" id="KW-0723">Serine/threonine-protein kinase</keyword>
<dbReference type="InterPro" id="IPR011009">
    <property type="entry name" value="Kinase-like_dom_sf"/>
</dbReference>
<evidence type="ECO:0000256" key="6">
    <source>
        <dbReference type="SAM" id="MobiDB-lite"/>
    </source>
</evidence>
<feature type="compositionally biased region" description="Basic and acidic residues" evidence="6">
    <location>
        <begin position="276"/>
        <end position="289"/>
    </location>
</feature>
<dbReference type="AlphaFoldDB" id="A0A0N1PEM2"/>
<dbReference type="GO" id="GO:0003746">
    <property type="term" value="F:translation elongation factor activity"/>
    <property type="evidence" value="ECO:0007669"/>
    <property type="project" value="UniProtKB-KW"/>
</dbReference>
<feature type="domain" description="Alpha-type protein kinase" evidence="7">
    <location>
        <begin position="324"/>
        <end position="572"/>
    </location>
</feature>
<protein>
    <submittedName>
        <fullName evidence="8">Elongation factor-2 kinase-like protein</fullName>
    </submittedName>
</protein>
<keyword evidence="8" id="KW-0648">Protein biosynthesis</keyword>
<dbReference type="InterPro" id="IPR004166">
    <property type="entry name" value="a-kinase_dom"/>
</dbReference>
<keyword evidence="5" id="KW-0067">ATP-binding</keyword>
<dbReference type="Gene3D" id="3.30.200.20">
    <property type="entry name" value="Phosphorylase Kinase, domain 1"/>
    <property type="match status" value="1"/>
</dbReference>
<keyword evidence="3" id="KW-0547">Nucleotide-binding</keyword>
<dbReference type="VEuPathDB" id="TriTrypDB:Lsey_0034_0350"/>
<dbReference type="InterPro" id="IPR051852">
    <property type="entry name" value="Alpha-type_PK"/>
</dbReference>
<dbReference type="EMBL" id="LJSK01000034">
    <property type="protein sequence ID" value="KPI89020.1"/>
    <property type="molecule type" value="Genomic_DNA"/>
</dbReference>
<dbReference type="GO" id="GO:0005524">
    <property type="term" value="F:ATP binding"/>
    <property type="evidence" value="ECO:0007669"/>
    <property type="project" value="UniProtKB-KW"/>
</dbReference>
<keyword evidence="8" id="KW-0251">Elongation factor</keyword>
<comment type="caution">
    <text evidence="8">The sequence shown here is derived from an EMBL/GenBank/DDBJ whole genome shotgun (WGS) entry which is preliminary data.</text>
</comment>
<dbReference type="PROSITE" id="PS51158">
    <property type="entry name" value="ALPHA_KINASE"/>
    <property type="match status" value="1"/>
</dbReference>
<sequence length="637" mass="70608">MPSREVSLASQPDCKPNNSDARKKKKTGRKSKSPAVSPSILALPQQCTDPAERTNAFRTQGSLENISHLAAPIGCGSCAGSKSLESVSRVCSRTTMSPDAFLVLNPVEEGFQPRYGSPNFIERLPTPGISASSSPIPFCTLASTSPPSAYMDPMSDELHPHPKGAANVKGASSCSGGGPIRKKAVPRCAATSQPEMFSTSPANISLEREPTPSPQEAALTKVELQQSVAASTAAIIKKQKTRSPQLQAPWNYCRMDTDKVLPAAASTAANTPPSPRPREPQEKQQVRDVKAKANAWSPSMNTHENPEYLPTDAPNIVVPACKYSYDVRTCTWKSVDTMIRVLHPNRGVSQGAMRVCFVVDELDEHGFSTPMVAKMFRHNWEGIVEADYFNEGEAQCISDIFADKFNKIEVPKEVDRFVISFLQCSTVRIRVGDLPEEYQTKRTGFFSYRTTDTRDIVFTMEPRLKGNFTKYTNNYGGVYDGFEQRLDREEEQRRHKVLMAVEAFSHFALEDSGGSMLVCDLQGVNDFLTDPQIHTEDGKGLGMGNMGQKGIDKWMEMHVCNDMCRALKLTPLKDWKVHPPPTLNLERRVSYYKILRSNLRRQAPPLADDLIPLPKPLSAMSDEERLDYAIRLSQLLS</sequence>
<dbReference type="SUPFAM" id="SSF56112">
    <property type="entry name" value="Protein kinase-like (PK-like)"/>
    <property type="match status" value="1"/>
</dbReference>
<dbReference type="SMART" id="SM00811">
    <property type="entry name" value="Alpha_kinase"/>
    <property type="match status" value="1"/>
</dbReference>
<accession>A0A0N1PEM2</accession>
<evidence type="ECO:0000256" key="5">
    <source>
        <dbReference type="ARBA" id="ARBA00022840"/>
    </source>
</evidence>
<name>A0A0N1PEM2_LEPSE</name>
<feature type="region of interest" description="Disordered" evidence="6">
    <location>
        <begin position="265"/>
        <end position="289"/>
    </location>
</feature>
<keyword evidence="4 8" id="KW-0418">Kinase</keyword>
<evidence type="ECO:0000259" key="7">
    <source>
        <dbReference type="PROSITE" id="PS51158"/>
    </source>
</evidence>
<dbReference type="OMA" id="GAMRVCF"/>
<feature type="compositionally biased region" description="Polar residues" evidence="6">
    <location>
        <begin position="190"/>
        <end position="203"/>
    </location>
</feature>
<organism evidence="8 9">
    <name type="scientific">Leptomonas seymouri</name>
    <dbReference type="NCBI Taxonomy" id="5684"/>
    <lineage>
        <taxon>Eukaryota</taxon>
        <taxon>Discoba</taxon>
        <taxon>Euglenozoa</taxon>
        <taxon>Kinetoplastea</taxon>
        <taxon>Metakinetoplastina</taxon>
        <taxon>Trypanosomatida</taxon>
        <taxon>Trypanosomatidae</taxon>
        <taxon>Leishmaniinae</taxon>
        <taxon>Leptomonas</taxon>
    </lineage>
</organism>
<dbReference type="CDD" id="cd04515">
    <property type="entry name" value="Alpha_kinase"/>
    <property type="match status" value="1"/>
</dbReference>
<keyword evidence="9" id="KW-1185">Reference proteome</keyword>
<dbReference type="OrthoDB" id="301415at2759"/>
<dbReference type="Gene3D" id="3.20.200.10">
    <property type="entry name" value="MHCK/EF2 kinase"/>
    <property type="match status" value="1"/>
</dbReference>
<evidence type="ECO:0000256" key="1">
    <source>
        <dbReference type="ARBA" id="ARBA00022527"/>
    </source>
</evidence>
<gene>
    <name evidence="8" type="ORF">ABL78_1904</name>
</gene>
<dbReference type="PANTHER" id="PTHR45992:SF2">
    <property type="entry name" value="EUKARYOTIC ELONGATION FACTOR 2 KINASE"/>
    <property type="match status" value="1"/>
</dbReference>
<feature type="region of interest" description="Disordered" evidence="6">
    <location>
        <begin position="1"/>
        <end position="50"/>
    </location>
</feature>
<evidence type="ECO:0000256" key="2">
    <source>
        <dbReference type="ARBA" id="ARBA00022679"/>
    </source>
</evidence>
<dbReference type="GO" id="GO:1903013">
    <property type="term" value="P:response to differentiation-inducing factor 1"/>
    <property type="evidence" value="ECO:0007669"/>
    <property type="project" value="TreeGrafter"/>
</dbReference>
<reference evidence="8 9" key="1">
    <citation type="journal article" date="2015" name="PLoS Pathog.">
        <title>Leptomonas seymouri: Adaptations to the Dixenous Life Cycle Analyzed by Genome Sequencing, Transcriptome Profiling and Co-infection with Leishmania donovani.</title>
        <authorList>
            <person name="Kraeva N."/>
            <person name="Butenko A."/>
            <person name="Hlavacova J."/>
            <person name="Kostygov A."/>
            <person name="Myskova J."/>
            <person name="Grybchuk D."/>
            <person name="Lestinova T."/>
            <person name="Votypka J."/>
            <person name="Volf P."/>
            <person name="Opperdoes F."/>
            <person name="Flegontov P."/>
            <person name="Lukes J."/>
            <person name="Yurchenko V."/>
        </authorList>
    </citation>
    <scope>NUCLEOTIDE SEQUENCE [LARGE SCALE GENOMIC DNA]</scope>
    <source>
        <strain evidence="8 9">ATCC 30220</strain>
    </source>
</reference>
<dbReference type="PANTHER" id="PTHR45992">
    <property type="entry name" value="EUKARYOTIC ELONGATION FACTOR 2 KINASE-RELATED"/>
    <property type="match status" value="1"/>
</dbReference>
<keyword evidence="2" id="KW-0808">Transferase</keyword>
<evidence type="ECO:0000313" key="9">
    <source>
        <dbReference type="Proteomes" id="UP000038009"/>
    </source>
</evidence>
<evidence type="ECO:0000313" key="8">
    <source>
        <dbReference type="EMBL" id="KPI89020.1"/>
    </source>
</evidence>
<evidence type="ECO:0000256" key="3">
    <source>
        <dbReference type="ARBA" id="ARBA00022741"/>
    </source>
</evidence>
<dbReference type="GO" id="GO:0004674">
    <property type="term" value="F:protein serine/threonine kinase activity"/>
    <property type="evidence" value="ECO:0007669"/>
    <property type="project" value="UniProtKB-KW"/>
</dbReference>
<proteinExistence type="predicted"/>
<evidence type="ECO:0000256" key="4">
    <source>
        <dbReference type="ARBA" id="ARBA00022777"/>
    </source>
</evidence>
<dbReference type="Pfam" id="PF02816">
    <property type="entry name" value="Alpha_kinase"/>
    <property type="match status" value="1"/>
</dbReference>
<dbReference type="Proteomes" id="UP000038009">
    <property type="component" value="Unassembled WGS sequence"/>
</dbReference>
<feature type="compositionally biased region" description="Basic residues" evidence="6">
    <location>
        <begin position="22"/>
        <end position="32"/>
    </location>
</feature>
<feature type="region of interest" description="Disordered" evidence="6">
    <location>
        <begin position="186"/>
        <end position="211"/>
    </location>
</feature>